<dbReference type="GO" id="GO:0000785">
    <property type="term" value="C:chromatin"/>
    <property type="evidence" value="ECO:0007669"/>
    <property type="project" value="TreeGrafter"/>
</dbReference>
<keyword evidence="6" id="KW-0863">Zinc-finger</keyword>
<evidence type="ECO:0000256" key="7">
    <source>
        <dbReference type="ARBA" id="ARBA00022833"/>
    </source>
</evidence>
<keyword evidence="7" id="KW-0862">Zinc</keyword>
<feature type="domain" description="MYST-type HAT" evidence="14">
    <location>
        <begin position="104"/>
        <end position="432"/>
    </location>
</feature>
<evidence type="ECO:0000313" key="15">
    <source>
        <dbReference type="EMBL" id="KAJ8611283.1"/>
    </source>
</evidence>
<dbReference type="Pfam" id="PF01853">
    <property type="entry name" value="MOZ_SAS"/>
    <property type="match status" value="1"/>
</dbReference>
<evidence type="ECO:0000256" key="3">
    <source>
        <dbReference type="ARBA" id="ARBA00013184"/>
    </source>
</evidence>
<dbReference type="InterPro" id="IPR036388">
    <property type="entry name" value="WH-like_DNA-bd_sf"/>
</dbReference>
<keyword evidence="16" id="KW-1185">Reference proteome</keyword>
<dbReference type="InterPro" id="IPR002717">
    <property type="entry name" value="HAT_MYST-type"/>
</dbReference>
<evidence type="ECO:0000256" key="4">
    <source>
        <dbReference type="ARBA" id="ARBA00022679"/>
    </source>
</evidence>
<evidence type="ECO:0000259" key="14">
    <source>
        <dbReference type="PROSITE" id="PS51726"/>
    </source>
</evidence>
<dbReference type="GO" id="GO:0005634">
    <property type="term" value="C:nucleus"/>
    <property type="evidence" value="ECO:0007669"/>
    <property type="project" value="UniProtKB-SubCell"/>
</dbReference>
<evidence type="ECO:0000256" key="5">
    <source>
        <dbReference type="ARBA" id="ARBA00022723"/>
    </source>
</evidence>
<sequence length="446" mass="50986">MPTTRGEARALPSVGSVRRVVRRSGEKLVAEVVEVDSGPPARFYVHYTAHDRRMDEWIGLEQFDEIECEPARKRSKRHVHKMRDAKNDDHSLAERLEAAREKMTRVKNVPALVFSDWEVETWYWSPFPEKYHGSKLYVCDFTLRYAARKCDVVEHARTYDGPRHPPGARVYEGSDGISLWEVRGKDQRLYCQNLCLIAKLFLDHKTLYYDVDPFVFYVLTENGGNGERVLGYFSKERASPDDYNLACILTFPQYQRRGFGTLLISLSYELTKLERKQGSPEKPLSDLGKLSYRSYWTWTLLTKLRDLHKQYQRYQLHHQHHHRPRREKRHRAAASANGASTAGGGSGGGGGTAISGGITQPPACPIITVDELGRTSGIKNEDIISTLHHLNMLRYWKGQAVIRVQQDEIETLVSAIKRPPRLCEPENITWHPEPTPDNNALPPAAL</sequence>
<dbReference type="PANTHER" id="PTHR10615:SF161">
    <property type="entry name" value="HISTONE ACETYLTRANSFERASE KAT7"/>
    <property type="match status" value="1"/>
</dbReference>
<organism evidence="15 16">
    <name type="scientific">Chrysophaeum taylorii</name>
    <dbReference type="NCBI Taxonomy" id="2483200"/>
    <lineage>
        <taxon>Eukaryota</taxon>
        <taxon>Sar</taxon>
        <taxon>Stramenopiles</taxon>
        <taxon>Ochrophyta</taxon>
        <taxon>Pelagophyceae</taxon>
        <taxon>Pelagomonadales</taxon>
        <taxon>Pelagomonadaceae</taxon>
        <taxon>Chrysophaeum</taxon>
    </lineage>
</organism>
<evidence type="ECO:0000256" key="11">
    <source>
        <dbReference type="PIRSR" id="PIRSR602717-51"/>
    </source>
</evidence>
<dbReference type="InterPro" id="IPR016181">
    <property type="entry name" value="Acyl_CoA_acyltransferase"/>
</dbReference>
<feature type="region of interest" description="Disordered" evidence="13">
    <location>
        <begin position="427"/>
        <end position="446"/>
    </location>
</feature>
<dbReference type="InterPro" id="IPR016197">
    <property type="entry name" value="Chromo-like_dom_sf"/>
</dbReference>
<comment type="caution">
    <text evidence="15">The sequence shown here is derived from an EMBL/GenBank/DDBJ whole genome shotgun (WGS) entry which is preliminary data.</text>
</comment>
<reference evidence="15" key="1">
    <citation type="submission" date="2023-01" db="EMBL/GenBank/DDBJ databases">
        <title>Metagenome sequencing of chrysophaentin producing Chrysophaeum taylorii.</title>
        <authorList>
            <person name="Davison J."/>
            <person name="Bewley C."/>
        </authorList>
    </citation>
    <scope>NUCLEOTIDE SEQUENCE</scope>
    <source>
        <strain evidence="15">NIES-1699</strain>
    </source>
</reference>
<keyword evidence="8" id="KW-0156">Chromatin regulator</keyword>
<evidence type="ECO:0000256" key="12">
    <source>
        <dbReference type="RuleBase" id="RU361211"/>
    </source>
</evidence>
<dbReference type="SUPFAM" id="SSF55729">
    <property type="entry name" value="Acyl-CoA N-acyltransferases (Nat)"/>
    <property type="match status" value="1"/>
</dbReference>
<gene>
    <name evidence="15" type="ORF">CTAYLR_004155</name>
</gene>
<dbReference type="CDD" id="cd04301">
    <property type="entry name" value="NAT_SF"/>
    <property type="match status" value="1"/>
</dbReference>
<accession>A0AAD7UL97</accession>
<dbReference type="Gene3D" id="2.30.30.140">
    <property type="match status" value="1"/>
</dbReference>
<dbReference type="GO" id="GO:0003682">
    <property type="term" value="F:chromatin binding"/>
    <property type="evidence" value="ECO:0007669"/>
    <property type="project" value="TreeGrafter"/>
</dbReference>
<dbReference type="FunFam" id="3.40.630.30:FF:000002">
    <property type="entry name" value="Histone acetyltransferase"/>
    <property type="match status" value="1"/>
</dbReference>
<evidence type="ECO:0000256" key="2">
    <source>
        <dbReference type="ARBA" id="ARBA00010107"/>
    </source>
</evidence>
<feature type="compositionally biased region" description="Gly residues" evidence="13">
    <location>
        <begin position="341"/>
        <end position="354"/>
    </location>
</feature>
<keyword evidence="9" id="KW-0007">Acetylation</keyword>
<dbReference type="GO" id="GO:0006357">
    <property type="term" value="P:regulation of transcription by RNA polymerase II"/>
    <property type="evidence" value="ECO:0007669"/>
    <property type="project" value="TreeGrafter"/>
</dbReference>
<feature type="compositionally biased region" description="Basic residues" evidence="13">
    <location>
        <begin position="316"/>
        <end position="332"/>
    </location>
</feature>
<evidence type="ECO:0000256" key="1">
    <source>
        <dbReference type="ARBA" id="ARBA00004123"/>
    </source>
</evidence>
<dbReference type="InterPro" id="IPR025995">
    <property type="entry name" value="Tudor-knot"/>
</dbReference>
<dbReference type="GO" id="GO:0003712">
    <property type="term" value="F:transcription coregulator activity"/>
    <property type="evidence" value="ECO:0007669"/>
    <property type="project" value="TreeGrafter"/>
</dbReference>
<dbReference type="GO" id="GO:0004402">
    <property type="term" value="F:histone acetyltransferase activity"/>
    <property type="evidence" value="ECO:0007669"/>
    <property type="project" value="InterPro"/>
</dbReference>
<dbReference type="Gene3D" id="3.30.60.60">
    <property type="entry name" value="N-acetyl transferase-like"/>
    <property type="match status" value="1"/>
</dbReference>
<dbReference type="GO" id="GO:0008270">
    <property type="term" value="F:zinc ion binding"/>
    <property type="evidence" value="ECO:0007669"/>
    <property type="project" value="UniProtKB-KW"/>
</dbReference>
<feature type="region of interest" description="Disordered" evidence="13">
    <location>
        <begin position="316"/>
        <end position="357"/>
    </location>
</feature>
<dbReference type="InterPro" id="IPR040706">
    <property type="entry name" value="Zf-MYST"/>
</dbReference>
<comment type="catalytic activity">
    <reaction evidence="12">
        <text>L-lysyl-[protein] + acetyl-CoA = N(6)-acetyl-L-lysyl-[protein] + CoA + H(+)</text>
        <dbReference type="Rhea" id="RHEA:45948"/>
        <dbReference type="Rhea" id="RHEA-COMP:9752"/>
        <dbReference type="Rhea" id="RHEA-COMP:10731"/>
        <dbReference type="ChEBI" id="CHEBI:15378"/>
        <dbReference type="ChEBI" id="CHEBI:29969"/>
        <dbReference type="ChEBI" id="CHEBI:57287"/>
        <dbReference type="ChEBI" id="CHEBI:57288"/>
        <dbReference type="ChEBI" id="CHEBI:61930"/>
        <dbReference type="EC" id="2.3.1.48"/>
    </reaction>
</comment>
<evidence type="ECO:0000256" key="9">
    <source>
        <dbReference type="ARBA" id="ARBA00022990"/>
    </source>
</evidence>
<evidence type="ECO:0000256" key="10">
    <source>
        <dbReference type="ARBA" id="ARBA00023242"/>
    </source>
</evidence>
<keyword evidence="5" id="KW-0479">Metal-binding</keyword>
<dbReference type="Gene3D" id="1.10.10.10">
    <property type="entry name" value="Winged helix-like DNA-binding domain superfamily/Winged helix DNA-binding domain"/>
    <property type="match status" value="1"/>
</dbReference>
<keyword evidence="4" id="KW-0808">Transferase</keyword>
<evidence type="ECO:0000313" key="16">
    <source>
        <dbReference type="Proteomes" id="UP001230188"/>
    </source>
</evidence>
<dbReference type="InterPro" id="IPR050603">
    <property type="entry name" value="MYST_HAT"/>
</dbReference>
<dbReference type="AlphaFoldDB" id="A0AAD7UL97"/>
<evidence type="ECO:0000256" key="6">
    <source>
        <dbReference type="ARBA" id="ARBA00022771"/>
    </source>
</evidence>
<name>A0AAD7UL97_9STRA</name>
<dbReference type="PANTHER" id="PTHR10615">
    <property type="entry name" value="HISTONE ACETYLTRANSFERASE"/>
    <property type="match status" value="1"/>
</dbReference>
<evidence type="ECO:0000256" key="8">
    <source>
        <dbReference type="ARBA" id="ARBA00022853"/>
    </source>
</evidence>
<comment type="similarity">
    <text evidence="2 12">Belongs to the MYST (SAS/MOZ) family.</text>
</comment>
<dbReference type="Gene3D" id="3.40.630.30">
    <property type="match status" value="1"/>
</dbReference>
<proteinExistence type="inferred from homology"/>
<dbReference type="Pfam" id="PF11717">
    <property type="entry name" value="Tudor-knot"/>
    <property type="match status" value="1"/>
</dbReference>
<dbReference type="PROSITE" id="PS51726">
    <property type="entry name" value="MYST_HAT"/>
    <property type="match status" value="1"/>
</dbReference>
<feature type="active site" description="Proton donor/acceptor" evidence="11">
    <location>
        <position position="281"/>
    </location>
</feature>
<dbReference type="Pfam" id="PF17772">
    <property type="entry name" value="zf-MYST"/>
    <property type="match status" value="1"/>
</dbReference>
<dbReference type="EMBL" id="JAQMWT010000078">
    <property type="protein sequence ID" value="KAJ8611283.1"/>
    <property type="molecule type" value="Genomic_DNA"/>
</dbReference>
<protein>
    <recommendedName>
        <fullName evidence="3 12">Histone acetyltransferase</fullName>
        <ecNumber evidence="3 12">2.3.1.48</ecNumber>
    </recommendedName>
</protein>
<dbReference type="Proteomes" id="UP001230188">
    <property type="component" value="Unassembled WGS sequence"/>
</dbReference>
<keyword evidence="10 12" id="KW-0539">Nucleus</keyword>
<dbReference type="EC" id="2.3.1.48" evidence="3 12"/>
<dbReference type="SUPFAM" id="SSF54160">
    <property type="entry name" value="Chromo domain-like"/>
    <property type="match status" value="1"/>
</dbReference>
<comment type="subcellular location">
    <subcellularLocation>
        <location evidence="1 12">Nucleus</location>
    </subcellularLocation>
</comment>
<evidence type="ECO:0000256" key="13">
    <source>
        <dbReference type="SAM" id="MobiDB-lite"/>
    </source>
</evidence>